<protein>
    <submittedName>
        <fullName evidence="3">Putative phospholipase C</fullName>
    </submittedName>
</protein>
<comment type="caution">
    <text evidence="3">The sequence shown here is derived from an EMBL/GenBank/DDBJ whole genome shotgun (WGS) entry which is preliminary data.</text>
</comment>
<dbReference type="Proteomes" id="UP000283509">
    <property type="component" value="Unassembled WGS sequence"/>
</dbReference>
<dbReference type="InterPro" id="IPR053945">
    <property type="entry name" value="PLCB1-4-like_EFh"/>
</dbReference>
<reference evidence="3 4" key="2">
    <citation type="submission" date="2019-01" db="EMBL/GenBank/DDBJ databases">
        <title>The decoding of complex shrimp genome reveals the adaptation for benthos swimmer, frequently molting mechanism and breeding impact on genome.</title>
        <authorList>
            <person name="Sun Y."/>
            <person name="Gao Y."/>
            <person name="Yu Y."/>
        </authorList>
    </citation>
    <scope>NUCLEOTIDE SEQUENCE [LARGE SCALE GENOMIC DNA]</scope>
    <source>
        <tissue evidence="3">Muscle</tissue>
    </source>
</reference>
<dbReference type="Gene3D" id="2.30.29.240">
    <property type="match status" value="1"/>
</dbReference>
<dbReference type="OrthoDB" id="269822at2759"/>
<evidence type="ECO:0000259" key="2">
    <source>
        <dbReference type="Pfam" id="PF22631"/>
    </source>
</evidence>
<feature type="region of interest" description="Disordered" evidence="1">
    <location>
        <begin position="62"/>
        <end position="117"/>
    </location>
</feature>
<dbReference type="EMBL" id="QCYY01000516">
    <property type="protein sequence ID" value="ROT84657.1"/>
    <property type="molecule type" value="Genomic_DNA"/>
</dbReference>
<feature type="domain" description="Phosphoinositide phospholipase C beta 1-4-like EF-hand" evidence="2">
    <location>
        <begin position="24"/>
        <end position="71"/>
    </location>
</feature>
<dbReference type="AlphaFoldDB" id="A0A3R7NE09"/>
<evidence type="ECO:0000313" key="4">
    <source>
        <dbReference type="Proteomes" id="UP000283509"/>
    </source>
</evidence>
<dbReference type="STRING" id="6689.A0A3R7NE09"/>
<feature type="compositionally biased region" description="Basic residues" evidence="1">
    <location>
        <begin position="72"/>
        <end position="91"/>
    </location>
</feature>
<organism evidence="3 4">
    <name type="scientific">Penaeus vannamei</name>
    <name type="common">Whiteleg shrimp</name>
    <name type="synonym">Litopenaeus vannamei</name>
    <dbReference type="NCBI Taxonomy" id="6689"/>
    <lineage>
        <taxon>Eukaryota</taxon>
        <taxon>Metazoa</taxon>
        <taxon>Ecdysozoa</taxon>
        <taxon>Arthropoda</taxon>
        <taxon>Crustacea</taxon>
        <taxon>Multicrustacea</taxon>
        <taxon>Malacostraca</taxon>
        <taxon>Eumalacostraca</taxon>
        <taxon>Eucarida</taxon>
        <taxon>Decapoda</taxon>
        <taxon>Dendrobranchiata</taxon>
        <taxon>Penaeoidea</taxon>
        <taxon>Penaeidae</taxon>
        <taxon>Penaeus</taxon>
    </lineage>
</organism>
<evidence type="ECO:0000256" key="1">
    <source>
        <dbReference type="SAM" id="MobiDB-lite"/>
    </source>
</evidence>
<proteinExistence type="predicted"/>
<name>A0A3R7NE09_PENVA</name>
<evidence type="ECO:0000313" key="3">
    <source>
        <dbReference type="EMBL" id="ROT84657.1"/>
    </source>
</evidence>
<feature type="compositionally biased region" description="Basic and acidic residues" evidence="1">
    <location>
        <begin position="92"/>
        <end position="102"/>
    </location>
</feature>
<reference evidence="3 4" key="1">
    <citation type="submission" date="2018-04" db="EMBL/GenBank/DDBJ databases">
        <authorList>
            <person name="Zhang X."/>
            <person name="Yuan J."/>
            <person name="Li F."/>
            <person name="Xiang J."/>
        </authorList>
    </citation>
    <scope>NUCLEOTIDE SEQUENCE [LARGE SCALE GENOMIC DNA]</scope>
    <source>
        <tissue evidence="3">Muscle</tissue>
    </source>
</reference>
<sequence length="117" mass="13518">MWADEVLKMAYNLLSQNASPIVFLKKAYTRLQLMVDKHKKVPVKNIVRVFARHGDDRRRVESALEAAGCGKGGRRKKEGRGRQRVRGRTRGGRGDGRWGERRERKRGAMGKEEEEER</sequence>
<accession>A0A3R7NE09</accession>
<gene>
    <name evidence="3" type="ORF">C7M84_022169</name>
</gene>
<dbReference type="Pfam" id="PF22631">
    <property type="entry name" value="PLCB1-4-like_EFh"/>
    <property type="match status" value="1"/>
</dbReference>
<keyword evidence="4" id="KW-1185">Reference proteome</keyword>